<sequence length="667" mass="71236">MSGFGDYAHQYKAAGWNVVPVPHASKRITVTGFTGHDGIDASGADLQAWIDGGHEGDNIGLRMPENVVGIDIDAYHDGLTTLAALVQDLGPLPATPRTTARADGSGISFYRVPNSTLLPSGLGKGIDIVRRGHRYALAPPSLHPEGHPYRWLDTEDTEVDFLTVDSLPTLPESWVSHLDGLGTAPAAITAPDAEPVRLTDGSADTEVARALADAIEAAQGESGQRHDTALEHINRIVRLAERGHSGTADAVASLKAAYVLAIGSDRSDAAAEFDRMVHGARVKVGQTPSAEHNTVQGRTAVDEMIGALRSQSVEPEPVALVGSSWAPVDLASVLDGEFVPVVPTMLTRSDGVSLIYPGLTHSFHGEPESGKSLVLQSETVTRIMAGERVLYLDFESSQDQVINRLREFGASDAAILANLTYVRPFEPFNAQSPHWTALLGTRYTLAVLDGVTEAMSLSGRELIDNGSVAHFLRELPDAIARATGAAVAMIDHVVKSKDGRGRGAIGGQHKLAGLSGASYTVEPISPIMPGKRGELSIRIGKDREGQVRPHCGKWTSTDRTQEAARVIVDSTGTSPVVIVNPPGDVADGTTTRNLPESEVIRRLVSNLLANKPQGVLSSTIAGRIKKSAPKTRTELDWLTEEGYLREERAPHNGRKFFQVHPYGDDPE</sequence>
<gene>
    <name evidence="2" type="ORF">R3P93_08895</name>
</gene>
<dbReference type="RefSeq" id="WP_317532814.1">
    <property type="nucleotide sequence ID" value="NZ_JAWLKF010000003.1"/>
</dbReference>
<protein>
    <submittedName>
        <fullName evidence="2">Bifunctional DNA primase/polymerase</fullName>
    </submittedName>
</protein>
<dbReference type="SMART" id="SM00943">
    <property type="entry name" value="Prim-Pol"/>
    <property type="match status" value="1"/>
</dbReference>
<dbReference type="SUPFAM" id="SSF52540">
    <property type="entry name" value="P-loop containing nucleoside triphosphate hydrolases"/>
    <property type="match status" value="1"/>
</dbReference>
<proteinExistence type="predicted"/>
<dbReference type="Gene3D" id="3.40.50.300">
    <property type="entry name" value="P-loop containing nucleotide triphosphate hydrolases"/>
    <property type="match status" value="1"/>
</dbReference>
<evidence type="ECO:0000259" key="1">
    <source>
        <dbReference type="SMART" id="SM00943"/>
    </source>
</evidence>
<dbReference type="Pfam" id="PF09250">
    <property type="entry name" value="Prim-Pol"/>
    <property type="match status" value="1"/>
</dbReference>
<dbReference type="SUPFAM" id="SSF56747">
    <property type="entry name" value="Prim-pol domain"/>
    <property type="match status" value="1"/>
</dbReference>
<dbReference type="InterPro" id="IPR015330">
    <property type="entry name" value="DNA_primase/pol_bifunc_N"/>
</dbReference>
<comment type="caution">
    <text evidence="2">The sequence shown here is derived from an EMBL/GenBank/DDBJ whole genome shotgun (WGS) entry which is preliminary data.</text>
</comment>
<name>A0ABU4CYY7_9NOCA</name>
<dbReference type="EMBL" id="JAWLKF010000003">
    <property type="protein sequence ID" value="MDV6302673.1"/>
    <property type="molecule type" value="Genomic_DNA"/>
</dbReference>
<dbReference type="InterPro" id="IPR027417">
    <property type="entry name" value="P-loop_NTPase"/>
</dbReference>
<keyword evidence="3" id="KW-1185">Reference proteome</keyword>
<accession>A0ABU4CYY7</accession>
<evidence type="ECO:0000313" key="3">
    <source>
        <dbReference type="Proteomes" id="UP001186104"/>
    </source>
</evidence>
<evidence type="ECO:0000313" key="2">
    <source>
        <dbReference type="EMBL" id="MDV6302673.1"/>
    </source>
</evidence>
<dbReference type="CDD" id="cd04859">
    <property type="entry name" value="Prim_Pol"/>
    <property type="match status" value="1"/>
</dbReference>
<organism evidence="2 3">
    <name type="scientific">Rhodococcus cerastii</name>
    <dbReference type="NCBI Taxonomy" id="908616"/>
    <lineage>
        <taxon>Bacteria</taxon>
        <taxon>Bacillati</taxon>
        <taxon>Actinomycetota</taxon>
        <taxon>Actinomycetes</taxon>
        <taxon>Mycobacteriales</taxon>
        <taxon>Nocardiaceae</taxon>
        <taxon>Rhodococcus</taxon>
    </lineage>
</organism>
<dbReference type="Proteomes" id="UP001186104">
    <property type="component" value="Unassembled WGS sequence"/>
</dbReference>
<feature type="domain" description="DNA primase/polymerase bifunctional N-terminal" evidence="1">
    <location>
        <begin position="8"/>
        <end position="174"/>
    </location>
</feature>
<reference evidence="2 3" key="1">
    <citation type="submission" date="2023-10" db="EMBL/GenBank/DDBJ databases">
        <title>Development of a sustainable strategy for remediation of hydrocarbon-contaminated territories based on the waste exchange concept.</title>
        <authorList>
            <person name="Krivoruchko A."/>
        </authorList>
    </citation>
    <scope>NUCLEOTIDE SEQUENCE [LARGE SCALE GENOMIC DNA]</scope>
    <source>
        <strain evidence="2 3">IEGM 1327</strain>
    </source>
</reference>